<protein>
    <submittedName>
        <fullName evidence="1">Uncharacterized protein</fullName>
    </submittedName>
</protein>
<evidence type="ECO:0000313" key="1">
    <source>
        <dbReference type="EMBL" id="KOP59852.1"/>
    </source>
</evidence>
<sequence length="86" mass="9512">MTNVTITIETLNIGTVQTQLMRGHRAPIENELLKTAIVTAQAEAKARIQQVLIRKQQFKFRLAAKIEQMFGIEAATIFMAGGAHCS</sequence>
<evidence type="ECO:0000313" key="2">
    <source>
        <dbReference type="Proteomes" id="UP000037201"/>
    </source>
</evidence>
<reference evidence="1 2" key="1">
    <citation type="submission" date="2015-09" db="EMBL/GenBank/DDBJ databases">
        <title>Genome analysis of Pseudomonas syringae pv. porri LMG.</title>
        <authorList>
            <person name="Rombouts S."/>
        </authorList>
    </citation>
    <scope>NUCLEOTIDE SEQUENCE [LARGE SCALE GENOMIC DNA]</scope>
    <source>
        <strain evidence="1 2">LMG 28496</strain>
    </source>
</reference>
<comment type="caution">
    <text evidence="1">The sequence shown here is derived from an EMBL/GenBank/DDBJ whole genome shotgun (WGS) entry which is preliminary data.</text>
</comment>
<keyword evidence="2" id="KW-1185">Reference proteome</keyword>
<proteinExistence type="predicted"/>
<organism evidence="1 2">
    <name type="scientific">Pseudomonas coronafaciens pv. porri</name>
    <dbReference type="NCBI Taxonomy" id="83964"/>
    <lineage>
        <taxon>Bacteria</taxon>
        <taxon>Pseudomonadati</taxon>
        <taxon>Pseudomonadota</taxon>
        <taxon>Gammaproteobacteria</taxon>
        <taxon>Pseudomonadales</taxon>
        <taxon>Pseudomonadaceae</taxon>
        <taxon>Pseudomonas</taxon>
        <taxon>Pseudomonas coronafaciens</taxon>
    </lineage>
</organism>
<dbReference type="Proteomes" id="UP000037201">
    <property type="component" value="Unassembled WGS sequence"/>
</dbReference>
<dbReference type="EMBL" id="JUEU01000101">
    <property type="protein sequence ID" value="KOP59852.1"/>
    <property type="molecule type" value="Genomic_DNA"/>
</dbReference>
<gene>
    <name evidence="1" type="ORF">OX90_09465</name>
</gene>
<dbReference type="RefSeq" id="WP_053486447.1">
    <property type="nucleotide sequence ID" value="NZ_JUEU01000101.1"/>
</dbReference>
<name>A0ABR5JR53_9PSED</name>
<accession>A0ABR5JR53</accession>